<proteinExistence type="inferred from homology"/>
<keyword evidence="2" id="KW-0560">Oxidoreductase</keyword>
<evidence type="ECO:0000259" key="3">
    <source>
        <dbReference type="SMART" id="SM00903"/>
    </source>
</evidence>
<comment type="similarity">
    <text evidence="1">Belongs to the non-flavoprotein flavin reductase family.</text>
</comment>
<organism evidence="4 5">
    <name type="scientific">Cryobacterium frigoriphilum</name>
    <dbReference type="NCBI Taxonomy" id="1259150"/>
    <lineage>
        <taxon>Bacteria</taxon>
        <taxon>Bacillati</taxon>
        <taxon>Actinomycetota</taxon>
        <taxon>Actinomycetes</taxon>
        <taxon>Micrococcales</taxon>
        <taxon>Microbacteriaceae</taxon>
        <taxon>Cryobacterium</taxon>
    </lineage>
</organism>
<dbReference type="GO" id="GO:0010181">
    <property type="term" value="F:FMN binding"/>
    <property type="evidence" value="ECO:0007669"/>
    <property type="project" value="InterPro"/>
</dbReference>
<dbReference type="SUPFAM" id="SSF50475">
    <property type="entry name" value="FMN-binding split barrel"/>
    <property type="match status" value="1"/>
</dbReference>
<protein>
    <submittedName>
        <fullName evidence="4">Flavin reductase</fullName>
    </submittedName>
</protein>
<sequence length="167" mass="17970">MTLTAYSPDPELLRTTFSHFPTGVVALAAEVDGEQVGMVASSFTVGVSMDPPMVLFSVQNGSTTWPDLRAAGRIGISVLAETHGSACRQLSSRNKQSRFDNLDIETSTAGAIFVHGSPVWLECVVRSEVPAGDHHVVLLEVLSLRTDPLVDPLVYHDSGFRQLHKAA</sequence>
<gene>
    <name evidence="4" type="ORF">E3T55_05585</name>
</gene>
<evidence type="ECO:0000313" key="4">
    <source>
        <dbReference type="EMBL" id="TFD53329.1"/>
    </source>
</evidence>
<evidence type="ECO:0000313" key="5">
    <source>
        <dbReference type="Proteomes" id="UP000297447"/>
    </source>
</evidence>
<name>A0A4R9A6U3_9MICO</name>
<dbReference type="InterPro" id="IPR002563">
    <property type="entry name" value="Flavin_Rdtase-like_dom"/>
</dbReference>
<accession>A0A4R9A6U3</accession>
<comment type="caution">
    <text evidence="4">The sequence shown here is derived from an EMBL/GenBank/DDBJ whole genome shotgun (WGS) entry which is preliminary data.</text>
</comment>
<evidence type="ECO:0000256" key="1">
    <source>
        <dbReference type="ARBA" id="ARBA00008898"/>
    </source>
</evidence>
<dbReference type="OrthoDB" id="9792858at2"/>
<feature type="domain" description="Flavin reductase like" evidence="3">
    <location>
        <begin position="17"/>
        <end position="162"/>
    </location>
</feature>
<evidence type="ECO:0000256" key="2">
    <source>
        <dbReference type="ARBA" id="ARBA00023002"/>
    </source>
</evidence>
<dbReference type="InterPro" id="IPR050268">
    <property type="entry name" value="NADH-dep_flavin_reductase"/>
</dbReference>
<dbReference type="EMBL" id="SOHE01000022">
    <property type="protein sequence ID" value="TFD53329.1"/>
    <property type="molecule type" value="Genomic_DNA"/>
</dbReference>
<dbReference type="Pfam" id="PF01613">
    <property type="entry name" value="Flavin_Reduct"/>
    <property type="match status" value="1"/>
</dbReference>
<dbReference type="InterPro" id="IPR012349">
    <property type="entry name" value="Split_barrel_FMN-bd"/>
</dbReference>
<dbReference type="GO" id="GO:0042602">
    <property type="term" value="F:riboflavin reductase (NADPH) activity"/>
    <property type="evidence" value="ECO:0007669"/>
    <property type="project" value="TreeGrafter"/>
</dbReference>
<reference evidence="4 5" key="1">
    <citation type="submission" date="2019-03" db="EMBL/GenBank/DDBJ databases">
        <title>Genomics of glacier-inhabiting Cryobacterium strains.</title>
        <authorList>
            <person name="Liu Q."/>
            <person name="Xin Y.-H."/>
        </authorList>
    </citation>
    <scope>NUCLEOTIDE SEQUENCE [LARGE SCALE GENOMIC DNA]</scope>
    <source>
        <strain evidence="4 5">Hh14</strain>
    </source>
</reference>
<dbReference type="SMART" id="SM00903">
    <property type="entry name" value="Flavin_Reduct"/>
    <property type="match status" value="1"/>
</dbReference>
<keyword evidence="5" id="KW-1185">Reference proteome</keyword>
<dbReference type="PANTHER" id="PTHR30466:SF11">
    <property type="entry name" value="FLAVIN-DEPENDENT MONOOXYGENASE, REDUCTASE SUBUNIT HSAB"/>
    <property type="match status" value="1"/>
</dbReference>
<dbReference type="AlphaFoldDB" id="A0A4R9A6U3"/>
<dbReference type="PANTHER" id="PTHR30466">
    <property type="entry name" value="FLAVIN REDUCTASE"/>
    <property type="match status" value="1"/>
</dbReference>
<dbReference type="Gene3D" id="2.30.110.10">
    <property type="entry name" value="Electron Transport, Fmn-binding Protein, Chain A"/>
    <property type="match status" value="1"/>
</dbReference>
<dbReference type="RefSeq" id="WP_134518596.1">
    <property type="nucleotide sequence ID" value="NZ_SOHE01000022.1"/>
</dbReference>
<dbReference type="Proteomes" id="UP000297447">
    <property type="component" value="Unassembled WGS sequence"/>
</dbReference>